<dbReference type="InterPro" id="IPR000551">
    <property type="entry name" value="MerR-type_HTH_dom"/>
</dbReference>
<dbReference type="Gene3D" id="3.20.80.10">
    <property type="entry name" value="Regulatory factor, effector binding domain"/>
    <property type="match status" value="1"/>
</dbReference>
<dbReference type="InterPro" id="IPR011256">
    <property type="entry name" value="Reg_factor_effector_dom_sf"/>
</dbReference>
<dbReference type="GO" id="GO:0003677">
    <property type="term" value="F:DNA binding"/>
    <property type="evidence" value="ECO:0007669"/>
    <property type="project" value="UniProtKB-KW"/>
</dbReference>
<reference evidence="4 5" key="1">
    <citation type="submission" date="2021-03" db="EMBL/GenBank/DDBJ databases">
        <title>Sequencing the genomes of 1000 actinobacteria strains.</title>
        <authorList>
            <person name="Klenk H.-P."/>
        </authorList>
    </citation>
    <scope>NUCLEOTIDE SEQUENCE [LARGE SCALE GENOMIC DNA]</scope>
    <source>
        <strain evidence="4 5">DSM 46670</strain>
    </source>
</reference>
<dbReference type="InterPro" id="IPR009061">
    <property type="entry name" value="DNA-bd_dom_put_sf"/>
</dbReference>
<proteinExistence type="predicted"/>
<name>A0ABS4T5A0_9PSEU</name>
<dbReference type="Pfam" id="PF13411">
    <property type="entry name" value="MerR_1"/>
    <property type="match status" value="1"/>
</dbReference>
<dbReference type="PROSITE" id="PS50937">
    <property type="entry name" value="HTH_MERR_2"/>
    <property type="match status" value="1"/>
</dbReference>
<dbReference type="InterPro" id="IPR010499">
    <property type="entry name" value="AraC_E-bd"/>
</dbReference>
<evidence type="ECO:0000313" key="4">
    <source>
        <dbReference type="EMBL" id="MBP2319642.1"/>
    </source>
</evidence>
<dbReference type="PANTHER" id="PTHR30204">
    <property type="entry name" value="REDOX-CYCLING DRUG-SENSING TRANSCRIPTIONAL ACTIVATOR SOXR"/>
    <property type="match status" value="1"/>
</dbReference>
<organism evidence="4 5">
    <name type="scientific">Kibdelosporangium banguiense</name>
    <dbReference type="NCBI Taxonomy" id="1365924"/>
    <lineage>
        <taxon>Bacteria</taxon>
        <taxon>Bacillati</taxon>
        <taxon>Actinomycetota</taxon>
        <taxon>Actinomycetes</taxon>
        <taxon>Pseudonocardiales</taxon>
        <taxon>Pseudonocardiaceae</taxon>
        <taxon>Kibdelosporangium</taxon>
    </lineage>
</organism>
<evidence type="ECO:0000313" key="5">
    <source>
        <dbReference type="Proteomes" id="UP001519332"/>
    </source>
</evidence>
<dbReference type="Gene3D" id="1.10.1660.10">
    <property type="match status" value="1"/>
</dbReference>
<keyword evidence="5" id="KW-1185">Reference proteome</keyword>
<evidence type="ECO:0000256" key="1">
    <source>
        <dbReference type="ARBA" id="ARBA00023125"/>
    </source>
</evidence>
<feature type="domain" description="HTH merR-type" evidence="3">
    <location>
        <begin position="1"/>
        <end position="71"/>
    </location>
</feature>
<dbReference type="RefSeq" id="WP_209633140.1">
    <property type="nucleotide sequence ID" value="NZ_JAGINW010000001.1"/>
</dbReference>
<dbReference type="Proteomes" id="UP001519332">
    <property type="component" value="Unassembled WGS sequence"/>
</dbReference>
<protein>
    <submittedName>
        <fullName evidence="4">DNA-binding transcriptional MerR regulator</fullName>
    </submittedName>
</protein>
<dbReference type="CDD" id="cd01107">
    <property type="entry name" value="HTH_BmrR"/>
    <property type="match status" value="1"/>
</dbReference>
<dbReference type="SMART" id="SM00871">
    <property type="entry name" value="AraC_E_bind"/>
    <property type="match status" value="1"/>
</dbReference>
<keyword evidence="1 4" id="KW-0238">DNA-binding</keyword>
<dbReference type="PANTHER" id="PTHR30204:SF97">
    <property type="entry name" value="MERR FAMILY REGULATORY PROTEIN"/>
    <property type="match status" value="1"/>
</dbReference>
<comment type="caution">
    <text evidence="4">The sequence shown here is derived from an EMBL/GenBank/DDBJ whole genome shotgun (WGS) entry which is preliminary data.</text>
</comment>
<evidence type="ECO:0000256" key="2">
    <source>
        <dbReference type="SAM" id="Coils"/>
    </source>
</evidence>
<accession>A0ABS4T5A0</accession>
<dbReference type="SUPFAM" id="SSF46955">
    <property type="entry name" value="Putative DNA-binding domain"/>
    <property type="match status" value="1"/>
</dbReference>
<dbReference type="InterPro" id="IPR047057">
    <property type="entry name" value="MerR_fam"/>
</dbReference>
<evidence type="ECO:0000259" key="3">
    <source>
        <dbReference type="PROSITE" id="PS50937"/>
    </source>
</evidence>
<feature type="coiled-coil region" evidence="2">
    <location>
        <begin position="86"/>
        <end position="144"/>
    </location>
</feature>
<dbReference type="SMART" id="SM00422">
    <property type="entry name" value="HTH_MERR"/>
    <property type="match status" value="1"/>
</dbReference>
<gene>
    <name evidence="4" type="ORF">JOF56_000027</name>
</gene>
<sequence length="274" mass="30191">MFTIGDFARYGQVSVRMLRHYDALGLLRPAHVDPATGYRFYHATQLARLNRIIALKGLGFTLGQVAGLLDEQVSGERMRGMLQLRHAEVQARIAAETDRLRQVEARLRLIESEGHMAVADVVLKEVAAQRVAELTAVAASWEQEDIGPVIGPLYQDLCERMDRAGVTGVAPGVAWYEEVPNSGGKVVVHATVPVDRPLGTDDAGFTVVDLKPLEKAATIVHHGAMSDMLPAEQALAAWIEQNGYRPMGYPREVNLECPPGEFDRWVTELQQQVC</sequence>
<keyword evidence="2" id="KW-0175">Coiled coil</keyword>
<dbReference type="EMBL" id="JAGINW010000001">
    <property type="protein sequence ID" value="MBP2319642.1"/>
    <property type="molecule type" value="Genomic_DNA"/>
</dbReference>
<dbReference type="SUPFAM" id="SSF55136">
    <property type="entry name" value="Probable bacterial effector-binding domain"/>
    <property type="match status" value="1"/>
</dbReference>